<keyword evidence="2" id="KW-1133">Transmembrane helix</keyword>
<protein>
    <submittedName>
        <fullName evidence="3">Capsid and scaffold protein</fullName>
    </submittedName>
</protein>
<dbReference type="EMBL" id="PP693361">
    <property type="protein sequence ID" value="XAG93432.1"/>
    <property type="molecule type" value="Genomic_DNA"/>
</dbReference>
<keyword evidence="2" id="KW-0812">Transmembrane</keyword>
<sequence length="485" mass="48839">MFDAKRSRWRRWVRAVAAFAVGALVVVGVGVAAFAPRASAAIGTERVNGVGGCSPEFVFATNQTPILWGGPPSSDFDGMVLSQRRTWDLGWSVSDQMALCNFAMGAAILRQLRGMSSGSSGMTDTEMRSWLEPILGAVRAIQGETKPTDMSGVINGLSDVANKTQGLADGTAAGLRGLQSSVSDIAGRSGDGPGTLAAVNGLQGLVANSCKQNPTQQDQWTWLGLPWTPSAPVGGTDCAGVGSLLKDLGRKLGEALHGQGNDQRTGVDKISDLIGQARDAVKGAASGISGAVDQAVQAVKDAGQGILSGLQGLGDRIVQGVQGASQAVQDEIRRAAGGLIEAIKNSRGGDGGKGGDGGQGGQGGQGGRGGDGGSVVIGGGDVPGDLQGAAPGDGKAMPRLQRWVDAMGGARDALAISGGAECGGGPTINLPGAVSWRPLSWCGGDVGWGSVRTILAAMVIIGALWLGVRMLLASISLDVPGSGDK</sequence>
<name>A0AAU6VWP8_9VIRU</name>
<feature type="transmembrane region" description="Helical" evidence="2">
    <location>
        <begin position="446"/>
        <end position="468"/>
    </location>
</feature>
<feature type="region of interest" description="Disordered" evidence="1">
    <location>
        <begin position="343"/>
        <end position="396"/>
    </location>
</feature>
<accession>A0AAU6VWP8</accession>
<evidence type="ECO:0000256" key="2">
    <source>
        <dbReference type="SAM" id="Phobius"/>
    </source>
</evidence>
<reference evidence="3" key="1">
    <citation type="submission" date="2024-04" db="EMBL/GenBank/DDBJ databases">
        <authorList>
            <person name="Deptula P."/>
        </authorList>
    </citation>
    <scope>NUCLEOTIDE SEQUENCE</scope>
</reference>
<evidence type="ECO:0000256" key="1">
    <source>
        <dbReference type="SAM" id="MobiDB-lite"/>
    </source>
</evidence>
<organism evidence="3">
    <name type="scientific">Propionibacterium phage Philemon</name>
    <dbReference type="NCBI Taxonomy" id="3141823"/>
    <lineage>
        <taxon>Viruses</taxon>
        <taxon>Monodnaviria</taxon>
        <taxon>Loebvirae</taxon>
        <taxon>Hofneiviricota</taxon>
        <taxon>Faserviricetes</taxon>
        <taxon>Tubulavirales</taxon>
        <taxon>Paulinoviridae</taxon>
        <taxon>Bifilivirus</taxon>
        <taxon>Bifilivirus philemonii</taxon>
    </lineage>
</organism>
<evidence type="ECO:0000313" key="3">
    <source>
        <dbReference type="EMBL" id="XAG93432.1"/>
    </source>
</evidence>
<proteinExistence type="predicted"/>
<keyword evidence="2" id="KW-0472">Membrane</keyword>
<feature type="compositionally biased region" description="Gly residues" evidence="1">
    <location>
        <begin position="348"/>
        <end position="382"/>
    </location>
</feature>